<reference evidence="2" key="1">
    <citation type="journal article" date="2014" name="Int. J. Syst. Evol. Microbiol.">
        <title>Complete genome sequence of Corynebacterium casei LMG S-19264T (=DSM 44701T), isolated from a smear-ripened cheese.</title>
        <authorList>
            <consortium name="US DOE Joint Genome Institute (JGI-PGF)"/>
            <person name="Walter F."/>
            <person name="Albersmeier A."/>
            <person name="Kalinowski J."/>
            <person name="Ruckert C."/>
        </authorList>
    </citation>
    <scope>NUCLEOTIDE SEQUENCE</scope>
    <source>
        <strain evidence="2">CGMCC 1.12997</strain>
    </source>
</reference>
<keyword evidence="3" id="KW-1185">Reference proteome</keyword>
<evidence type="ECO:0000313" key="2">
    <source>
        <dbReference type="EMBL" id="GGG74584.1"/>
    </source>
</evidence>
<gene>
    <name evidence="2" type="ORF">GCM10011585_16600</name>
</gene>
<reference evidence="2" key="2">
    <citation type="submission" date="2020-09" db="EMBL/GenBank/DDBJ databases">
        <authorList>
            <person name="Sun Q."/>
            <person name="Zhou Y."/>
        </authorList>
    </citation>
    <scope>NUCLEOTIDE SEQUENCE</scope>
    <source>
        <strain evidence="2">CGMCC 1.12997</strain>
    </source>
</reference>
<dbReference type="EMBL" id="BMGT01000002">
    <property type="protein sequence ID" value="GGG74584.1"/>
    <property type="molecule type" value="Genomic_DNA"/>
</dbReference>
<proteinExistence type="predicted"/>
<evidence type="ECO:0008006" key="4">
    <source>
        <dbReference type="Google" id="ProtNLM"/>
    </source>
</evidence>
<evidence type="ECO:0000256" key="1">
    <source>
        <dbReference type="SAM" id="SignalP"/>
    </source>
</evidence>
<name>A0A917M292_9BACT</name>
<accession>A0A917M292</accession>
<dbReference type="AlphaFoldDB" id="A0A917M292"/>
<organism evidence="2 3">
    <name type="scientific">Edaphobacter dinghuensis</name>
    <dbReference type="NCBI Taxonomy" id="1560005"/>
    <lineage>
        <taxon>Bacteria</taxon>
        <taxon>Pseudomonadati</taxon>
        <taxon>Acidobacteriota</taxon>
        <taxon>Terriglobia</taxon>
        <taxon>Terriglobales</taxon>
        <taxon>Acidobacteriaceae</taxon>
        <taxon>Edaphobacter</taxon>
    </lineage>
</organism>
<dbReference type="RefSeq" id="WP_188553694.1">
    <property type="nucleotide sequence ID" value="NZ_BMGT01000002.1"/>
</dbReference>
<feature type="signal peptide" evidence="1">
    <location>
        <begin position="1"/>
        <end position="24"/>
    </location>
</feature>
<protein>
    <recommendedName>
        <fullName evidence="4">Lipoprotein</fullName>
    </recommendedName>
</protein>
<sequence length="179" mass="19569">MRPSTILKSALACTLLLPVIGCHSKSAPTAENFIEGLNKHFVDHPDCLLSNIRFPYETSDAKETAQMDTLVKSQLLDKSVEMAIHVSRYTVTTVGTRYAPRFCYGHRVISTIDNNTPLTVANGFKETQVTYHYTMADVPVWAKSADVLKAFPAMADITSGHATGVATLAQTPVGWQVPD</sequence>
<comment type="caution">
    <text evidence="2">The sequence shown here is derived from an EMBL/GenBank/DDBJ whole genome shotgun (WGS) entry which is preliminary data.</text>
</comment>
<dbReference type="Proteomes" id="UP000647241">
    <property type="component" value="Unassembled WGS sequence"/>
</dbReference>
<keyword evidence="1" id="KW-0732">Signal</keyword>
<evidence type="ECO:0000313" key="3">
    <source>
        <dbReference type="Proteomes" id="UP000647241"/>
    </source>
</evidence>
<feature type="chain" id="PRO_5037226104" description="Lipoprotein" evidence="1">
    <location>
        <begin position="25"/>
        <end position="179"/>
    </location>
</feature>